<dbReference type="AlphaFoldDB" id="F6DVF0"/>
<dbReference type="STRING" id="696281.Desru_2050"/>
<sequence length="51" mass="5981">MAWLCGQFLTTPNKVFFLHKSTPKIFEFLYICIMKNIQKNITYEILILGLG</sequence>
<protein>
    <submittedName>
        <fullName evidence="1">Uncharacterized protein</fullName>
    </submittedName>
</protein>
<accession>F6DVF0</accession>
<evidence type="ECO:0000313" key="2">
    <source>
        <dbReference type="Proteomes" id="UP000009234"/>
    </source>
</evidence>
<gene>
    <name evidence="1" type="ordered locus">Desru_2050</name>
</gene>
<dbReference type="KEGG" id="dru:Desru_2050"/>
<proteinExistence type="predicted"/>
<organism evidence="1 2">
    <name type="scientific">Desulforamulus ruminis (strain ATCC 23193 / DSM 2154 / NCIMB 8452 / DL)</name>
    <name type="common">Desulfotomaculum ruminis</name>
    <dbReference type="NCBI Taxonomy" id="696281"/>
    <lineage>
        <taxon>Bacteria</taxon>
        <taxon>Bacillati</taxon>
        <taxon>Bacillota</taxon>
        <taxon>Clostridia</taxon>
        <taxon>Eubacteriales</taxon>
        <taxon>Peptococcaceae</taxon>
        <taxon>Desulforamulus</taxon>
    </lineage>
</organism>
<name>F6DVF0_DESRL</name>
<dbReference type="Proteomes" id="UP000009234">
    <property type="component" value="Chromosome"/>
</dbReference>
<dbReference type="HOGENOM" id="CLU_3098189_0_0_9"/>
<keyword evidence="2" id="KW-1185">Reference proteome</keyword>
<evidence type="ECO:0000313" key="1">
    <source>
        <dbReference type="EMBL" id="AEG60303.1"/>
    </source>
</evidence>
<reference evidence="1 2" key="2">
    <citation type="journal article" date="2012" name="Stand. Genomic Sci.">
        <title>Complete genome sequence of the sulfate-reducing firmicute Desulfotomaculum ruminis type strain (DL(T)).</title>
        <authorList>
            <person name="Spring S."/>
            <person name="Visser M."/>
            <person name="Lu M."/>
            <person name="Copeland A."/>
            <person name="Lapidus A."/>
            <person name="Lucas S."/>
            <person name="Cheng J.F."/>
            <person name="Han C."/>
            <person name="Tapia R."/>
            <person name="Goodwin L.A."/>
            <person name="Pitluck S."/>
            <person name="Ivanova N."/>
            <person name="Land M."/>
            <person name="Hauser L."/>
            <person name="Larimer F."/>
            <person name="Rohde M."/>
            <person name="Goker M."/>
            <person name="Detter J.C."/>
            <person name="Kyrpides N.C."/>
            <person name="Woyke T."/>
            <person name="Schaap P.J."/>
            <person name="Plugge C.M."/>
            <person name="Muyzer G."/>
            <person name="Kuever J."/>
            <person name="Pereira I.A."/>
            <person name="Parshina S.N."/>
            <person name="Bernier-Latmani R."/>
            <person name="Stams A.J."/>
            <person name="Klenk H.P."/>
        </authorList>
    </citation>
    <scope>NUCLEOTIDE SEQUENCE [LARGE SCALE GENOMIC DNA]</scope>
    <source>
        <strain evidence="2">ATCC 23193 / DSM 2154 / NCIB 8452 / DL</strain>
    </source>
</reference>
<reference evidence="2" key="1">
    <citation type="submission" date="2011-05" db="EMBL/GenBank/DDBJ databases">
        <title>Complete sequence of Desulfotomaculum ruminis DSM 2154.</title>
        <authorList>
            <person name="Lucas S."/>
            <person name="Copeland A."/>
            <person name="Lapidus A."/>
            <person name="Cheng J.-F."/>
            <person name="Goodwin L."/>
            <person name="Pitluck S."/>
            <person name="Lu M."/>
            <person name="Detter J.C."/>
            <person name="Han C."/>
            <person name="Tapia R."/>
            <person name="Land M."/>
            <person name="Hauser L."/>
            <person name="Kyrpides N."/>
            <person name="Ivanova N."/>
            <person name="Mikhailova N."/>
            <person name="Pagani I."/>
            <person name="Stams A.J.M."/>
            <person name="Plugge C.M."/>
            <person name="Muyzer G."/>
            <person name="Kuever J."/>
            <person name="Parshina S.N."/>
            <person name="Ivanova A.E."/>
            <person name="Nazina T.N."/>
            <person name="Brambilla E."/>
            <person name="Spring S."/>
            <person name="Klenk H.-P."/>
            <person name="Woyke T."/>
        </authorList>
    </citation>
    <scope>NUCLEOTIDE SEQUENCE [LARGE SCALE GENOMIC DNA]</scope>
    <source>
        <strain evidence="2">ATCC 23193 / DSM 2154 / NCIB 8452 / DL</strain>
    </source>
</reference>
<dbReference type="EMBL" id="CP002780">
    <property type="protein sequence ID" value="AEG60303.1"/>
    <property type="molecule type" value="Genomic_DNA"/>
</dbReference>